<feature type="compositionally biased region" description="Basic and acidic residues" evidence="1">
    <location>
        <begin position="9"/>
        <end position="29"/>
    </location>
</feature>
<reference evidence="2" key="1">
    <citation type="journal article" date="2004" name="Nature">
        <title>Genome duplication in the teleost fish Tetraodon nigroviridis reveals the early vertebrate proto-karyotype.</title>
        <authorList>
            <person name="Jaillon O."/>
            <person name="Aury J.-M."/>
            <person name="Brunet F."/>
            <person name="Petit J.-L."/>
            <person name="Stange-Thomann N."/>
            <person name="Mauceli E."/>
            <person name="Bouneau L."/>
            <person name="Fischer C."/>
            <person name="Ozouf-Costaz C."/>
            <person name="Bernot A."/>
            <person name="Nicaud S."/>
            <person name="Jaffe D."/>
            <person name="Fisher S."/>
            <person name="Lutfalla G."/>
            <person name="Dossat C."/>
            <person name="Segurens B."/>
            <person name="Dasilva C."/>
            <person name="Salanoubat M."/>
            <person name="Levy M."/>
            <person name="Boudet N."/>
            <person name="Castellano S."/>
            <person name="Anthouard V."/>
            <person name="Jubin C."/>
            <person name="Castelli V."/>
            <person name="Katinka M."/>
            <person name="Vacherie B."/>
            <person name="Biemont C."/>
            <person name="Skalli Z."/>
            <person name="Cattolico L."/>
            <person name="Poulain J."/>
            <person name="De Berardinis V."/>
            <person name="Cruaud C."/>
            <person name="Duprat S."/>
            <person name="Brottier P."/>
            <person name="Coutanceau J.-P."/>
            <person name="Gouzy J."/>
            <person name="Parra G."/>
            <person name="Lardier G."/>
            <person name="Chapple C."/>
            <person name="McKernan K.J."/>
            <person name="McEwan P."/>
            <person name="Bosak S."/>
            <person name="Kellis M."/>
            <person name="Volff J.-N."/>
            <person name="Guigo R."/>
            <person name="Zody M.C."/>
            <person name="Mesirov J."/>
            <person name="Lindblad-Toh K."/>
            <person name="Birren B."/>
            <person name="Nusbaum C."/>
            <person name="Kahn D."/>
            <person name="Robinson-Rechavi M."/>
            <person name="Laudet V."/>
            <person name="Schachter V."/>
            <person name="Quetier F."/>
            <person name="Saurin W."/>
            <person name="Scarpelli C."/>
            <person name="Wincker P."/>
            <person name="Lander E.S."/>
            <person name="Weissenbach J."/>
            <person name="Roest Crollius H."/>
        </authorList>
    </citation>
    <scope>NUCLEOTIDE SEQUENCE [LARGE SCALE GENOMIC DNA]</scope>
</reference>
<sequence>SEPQSSLRAGEKTHGEKKTRLRVEFKPFRDVQGQAGEPGEAHGGDAVGDGAAEAALREAERGAEPAGGGATEGEPGAGREVQPARRRDEGSQGDYRTVAGHKVCLQRKGEAGAQAQPSALSEDGSHGGEPGRGGTAHL</sequence>
<protein>
    <submittedName>
        <fullName evidence="2">Chromosome 10 SCAF9234, whole genome shotgun sequence</fullName>
    </submittedName>
</protein>
<organism evidence="2">
    <name type="scientific">Tetraodon nigroviridis</name>
    <name type="common">Spotted green pufferfish</name>
    <name type="synonym">Chelonodon nigroviridis</name>
    <dbReference type="NCBI Taxonomy" id="99883"/>
    <lineage>
        <taxon>Eukaryota</taxon>
        <taxon>Metazoa</taxon>
        <taxon>Chordata</taxon>
        <taxon>Craniata</taxon>
        <taxon>Vertebrata</taxon>
        <taxon>Euteleostomi</taxon>
        <taxon>Actinopterygii</taxon>
        <taxon>Neopterygii</taxon>
        <taxon>Teleostei</taxon>
        <taxon>Neoteleostei</taxon>
        <taxon>Acanthomorphata</taxon>
        <taxon>Eupercaria</taxon>
        <taxon>Tetraodontiformes</taxon>
        <taxon>Tetradontoidea</taxon>
        <taxon>Tetraodontidae</taxon>
        <taxon>Tetraodon</taxon>
    </lineage>
</organism>
<name>Q4T5J2_TETNG</name>
<evidence type="ECO:0000313" key="2">
    <source>
        <dbReference type="EMBL" id="CAF91840.1"/>
    </source>
</evidence>
<gene>
    <name evidence="2" type="ORF">GSTENG00006780001</name>
</gene>
<dbReference type="KEGG" id="tng:GSTEN00006780G001"/>
<proteinExistence type="predicted"/>
<feature type="non-terminal residue" evidence="2">
    <location>
        <position position="1"/>
    </location>
</feature>
<dbReference type="EMBL" id="CAAE01009234">
    <property type="protein sequence ID" value="CAF91840.1"/>
    <property type="molecule type" value="Genomic_DNA"/>
</dbReference>
<feature type="region of interest" description="Disordered" evidence="1">
    <location>
        <begin position="1"/>
        <end position="138"/>
    </location>
</feature>
<reference evidence="2" key="2">
    <citation type="submission" date="2004-02" db="EMBL/GenBank/DDBJ databases">
        <authorList>
            <consortium name="Genoscope"/>
            <consortium name="Whitehead Institute Centre for Genome Research"/>
        </authorList>
    </citation>
    <scope>NUCLEOTIDE SEQUENCE</scope>
</reference>
<dbReference type="AlphaFoldDB" id="Q4T5J2"/>
<evidence type="ECO:0000256" key="1">
    <source>
        <dbReference type="SAM" id="MobiDB-lite"/>
    </source>
</evidence>
<accession>Q4T5J2</accession>
<feature type="compositionally biased region" description="Gly residues" evidence="1">
    <location>
        <begin position="127"/>
        <end position="138"/>
    </location>
</feature>